<evidence type="ECO:0008006" key="5">
    <source>
        <dbReference type="Google" id="ProtNLM"/>
    </source>
</evidence>
<feature type="compositionally biased region" description="Low complexity" evidence="1">
    <location>
        <begin position="251"/>
        <end position="305"/>
    </location>
</feature>
<proteinExistence type="predicted"/>
<name>A0A9X1VD76_9BACL</name>
<keyword evidence="2" id="KW-0732">Signal</keyword>
<gene>
    <name evidence="3" type="ORF">MM817_02229</name>
</gene>
<sequence>MKKPQKATFAFMALTMTGLLMSPIAAFADSHGQHGNQDNHGHFSTSFSFSKSDDQNQDQMSETTALQMVTNYEAQVATAKQQYDTALSQAKAALASGSLTSSTTTSDDQSTDSSSTTSMSQGDVSIIAALQSLITSMQNGASPSQVLKALDHISHDAKKMKNDQKDYQDQSHHLSAMIWFSEKATFRAGEQYGQMEQFISSFSQLNVNLPIPSHAFSHLLDGRLHQFKQKAQHYIDTLDHWTQKLNEADQTSTSTSSTSTDSGTSTASTTSAAGSTGTSDTTGTSSTSGTATVTVTGSSSANTNS</sequence>
<accession>A0A9X1VD76</accession>
<evidence type="ECO:0000313" key="4">
    <source>
        <dbReference type="Proteomes" id="UP001139263"/>
    </source>
</evidence>
<dbReference type="EMBL" id="JALBUF010000007">
    <property type="protein sequence ID" value="MCI0183937.1"/>
    <property type="molecule type" value="Genomic_DNA"/>
</dbReference>
<keyword evidence="4" id="KW-1185">Reference proteome</keyword>
<dbReference type="Proteomes" id="UP001139263">
    <property type="component" value="Unassembled WGS sequence"/>
</dbReference>
<comment type="caution">
    <text evidence="3">The sequence shown here is derived from an EMBL/GenBank/DDBJ whole genome shotgun (WGS) entry which is preliminary data.</text>
</comment>
<evidence type="ECO:0000313" key="3">
    <source>
        <dbReference type="EMBL" id="MCI0183937.1"/>
    </source>
</evidence>
<evidence type="ECO:0000256" key="1">
    <source>
        <dbReference type="SAM" id="MobiDB-lite"/>
    </source>
</evidence>
<feature type="chain" id="PRO_5040991468" description="DUF5667 domain-containing protein" evidence="2">
    <location>
        <begin position="29"/>
        <end position="305"/>
    </location>
</feature>
<feature type="region of interest" description="Disordered" evidence="1">
    <location>
        <begin position="249"/>
        <end position="305"/>
    </location>
</feature>
<evidence type="ECO:0000256" key="2">
    <source>
        <dbReference type="SAM" id="SignalP"/>
    </source>
</evidence>
<feature type="signal peptide" evidence="2">
    <location>
        <begin position="1"/>
        <end position="28"/>
    </location>
</feature>
<dbReference type="AlphaFoldDB" id="A0A9X1VD76"/>
<feature type="region of interest" description="Disordered" evidence="1">
    <location>
        <begin position="97"/>
        <end position="120"/>
    </location>
</feature>
<organism evidence="3 4">
    <name type="scientific">Sulfoacidibacillus ferrooxidans</name>
    <dbReference type="NCBI Taxonomy" id="2005001"/>
    <lineage>
        <taxon>Bacteria</taxon>
        <taxon>Bacillati</taxon>
        <taxon>Bacillota</taxon>
        <taxon>Bacilli</taxon>
        <taxon>Bacillales</taxon>
        <taxon>Alicyclobacillaceae</taxon>
        <taxon>Sulfoacidibacillus</taxon>
    </lineage>
</organism>
<dbReference type="RefSeq" id="WP_241714921.1">
    <property type="nucleotide sequence ID" value="NZ_JALBUF010000007.1"/>
</dbReference>
<protein>
    <recommendedName>
        <fullName evidence="5">DUF5667 domain-containing protein</fullName>
    </recommendedName>
</protein>
<reference evidence="3" key="1">
    <citation type="submission" date="2022-03" db="EMBL/GenBank/DDBJ databases">
        <title>Draft Genome Sequence of Firmicute Strain S0AB, a Heterotrophic Iron/Sulfur-Oxidizing Extreme Acidophile.</title>
        <authorList>
            <person name="Vergara E."/>
            <person name="Pakostova E."/>
            <person name="Johnson D.B."/>
            <person name="Holmes D.S."/>
        </authorList>
    </citation>
    <scope>NUCLEOTIDE SEQUENCE</scope>
    <source>
        <strain evidence="3">S0AB</strain>
    </source>
</reference>